<keyword evidence="2" id="KW-1185">Reference proteome</keyword>
<accession>L0ND86</accession>
<evidence type="ECO:0000313" key="1">
    <source>
        <dbReference type="EMBL" id="CCF19078.1"/>
    </source>
</evidence>
<dbReference type="STRING" id="1125847.NT26_1354"/>
<dbReference type="KEGG" id="rht:NT26_1354"/>
<reference evidence="1 2" key="1">
    <citation type="journal article" date="2013" name="Genome Biol. Evol.">
        <title>Life in an arsenic-containing gold mine: genome and physiology of the autotrophic arsenite-oxidizing bacterium rhizobium sp. NT-26.</title>
        <authorList>
            <person name="Andres J."/>
            <person name="Arsene-Ploetze F."/>
            <person name="Barbe V."/>
            <person name="Brochier-Armanet C."/>
            <person name="Cleiss-Arnold J."/>
            <person name="Coppee J.Y."/>
            <person name="Dillies M.A."/>
            <person name="Geist"/>
            <person name="L"/>
            <person name="Joublin A."/>
            <person name="Koechler S."/>
            <person name="Lassalle F."/>
            <person name="Marchal M."/>
            <person name="Medigue C."/>
            <person name="Muller D."/>
            <person name="Nesme X."/>
            <person name="Plewniak F."/>
            <person name="Proux C."/>
            <person name="Ramirez-Bahena M.H."/>
            <person name="Schenowitz C."/>
            <person name="Sismeiro O."/>
            <person name="Vallenet D."/>
            <person name="Santini J.M."/>
            <person name="Bertin P.N."/>
        </authorList>
    </citation>
    <scope>NUCLEOTIDE SEQUENCE [LARGE SCALE GENOMIC DNA]</scope>
    <source>
        <strain evidence="1 2">NT-26</strain>
    </source>
</reference>
<sequence>MKSLLDFRKTGPTTYGNPITLDELWDRAAALGRVTVDHSLSQGQYVQIRFERKSGTMVQARGHHTEIREAFRLAIQEAVDLGAAP</sequence>
<protein>
    <submittedName>
        <fullName evidence="1">Uncharacterized protein</fullName>
    </submittedName>
</protein>
<dbReference type="Proteomes" id="UP000010792">
    <property type="component" value="Chromosome"/>
</dbReference>
<evidence type="ECO:0000313" key="2">
    <source>
        <dbReference type="Proteomes" id="UP000010792"/>
    </source>
</evidence>
<gene>
    <name evidence="1" type="ORF">NT26_1354</name>
</gene>
<dbReference type="EMBL" id="FO082820">
    <property type="protein sequence ID" value="CCF19078.1"/>
    <property type="molecule type" value="Genomic_DNA"/>
</dbReference>
<dbReference type="RefSeq" id="WP_052637979.1">
    <property type="nucleotide sequence ID" value="NZ_FO082820.1"/>
</dbReference>
<proteinExistence type="predicted"/>
<name>L0ND86_9HYPH</name>
<organism evidence="1 2">
    <name type="scientific">Pseudorhizobium banfieldiae</name>
    <dbReference type="NCBI Taxonomy" id="1125847"/>
    <lineage>
        <taxon>Bacteria</taxon>
        <taxon>Pseudomonadati</taxon>
        <taxon>Pseudomonadota</taxon>
        <taxon>Alphaproteobacteria</taxon>
        <taxon>Hyphomicrobiales</taxon>
        <taxon>Rhizobiaceae</taxon>
        <taxon>Rhizobium/Agrobacterium group</taxon>
        <taxon>Pseudorhizobium</taxon>
    </lineage>
</organism>
<dbReference type="AlphaFoldDB" id="L0ND86"/>